<comment type="caution">
    <text evidence="2">The sequence shown here is derived from an EMBL/GenBank/DDBJ whole genome shotgun (WGS) entry which is preliminary data.</text>
</comment>
<proteinExistence type="predicted"/>
<feature type="region of interest" description="Disordered" evidence="1">
    <location>
        <begin position="30"/>
        <end position="52"/>
    </location>
</feature>
<evidence type="ECO:0000256" key="1">
    <source>
        <dbReference type="SAM" id="MobiDB-lite"/>
    </source>
</evidence>
<accession>A0A9X0QH25</accession>
<reference evidence="2 3" key="1">
    <citation type="submission" date="2020-08" db="EMBL/GenBank/DDBJ databases">
        <title>Genomic Encyclopedia of Type Strains, Phase IV (KMG-V): Genome sequencing to study the core and pangenomes of soil and plant-associated prokaryotes.</title>
        <authorList>
            <person name="Whitman W."/>
        </authorList>
    </citation>
    <scope>NUCLEOTIDE SEQUENCE [LARGE SCALE GENOMIC DNA]</scope>
    <source>
        <strain evidence="2 3">X5P2</strain>
    </source>
</reference>
<dbReference type="Proteomes" id="UP000535182">
    <property type="component" value="Unassembled WGS sequence"/>
</dbReference>
<dbReference type="AlphaFoldDB" id="A0A9X0QH25"/>
<evidence type="ECO:0000313" key="3">
    <source>
        <dbReference type="Proteomes" id="UP000535182"/>
    </source>
</evidence>
<name>A0A9X0QH25_9BACT</name>
<keyword evidence="3" id="KW-1185">Reference proteome</keyword>
<sequence length="52" mass="5565">MTTRKANATAKAKGGSLGYAVNKKGKMQMKKPNAAAKGSQIQLQETRQMRVG</sequence>
<evidence type="ECO:0000313" key="2">
    <source>
        <dbReference type="EMBL" id="MBB5330118.1"/>
    </source>
</evidence>
<protein>
    <submittedName>
        <fullName evidence="2">Uncharacterized protein</fullName>
    </submittedName>
</protein>
<gene>
    <name evidence="2" type="ORF">HDF14_003751</name>
</gene>
<organism evidence="2 3">
    <name type="scientific">Tunturiibacter gelidiferens</name>
    <dbReference type="NCBI Taxonomy" id="3069689"/>
    <lineage>
        <taxon>Bacteria</taxon>
        <taxon>Pseudomonadati</taxon>
        <taxon>Acidobacteriota</taxon>
        <taxon>Terriglobia</taxon>
        <taxon>Terriglobales</taxon>
        <taxon>Acidobacteriaceae</taxon>
        <taxon>Tunturiibacter</taxon>
    </lineage>
</organism>
<dbReference type="RefSeq" id="WP_183979262.1">
    <property type="nucleotide sequence ID" value="NZ_JACHEB010000009.1"/>
</dbReference>
<dbReference type="EMBL" id="JACHEB010000009">
    <property type="protein sequence ID" value="MBB5330118.1"/>
    <property type="molecule type" value="Genomic_DNA"/>
</dbReference>